<protein>
    <submittedName>
        <fullName evidence="1">TraB/GumN family protein</fullName>
    </submittedName>
</protein>
<dbReference type="CDD" id="cd14788">
    <property type="entry name" value="GumN"/>
    <property type="match status" value="1"/>
</dbReference>
<dbReference type="RefSeq" id="WP_272739671.1">
    <property type="nucleotide sequence ID" value="NZ_JAQQKW010000001.1"/>
</dbReference>
<proteinExistence type="predicted"/>
<dbReference type="EMBL" id="JAQQKW010000001">
    <property type="protein sequence ID" value="MDC7692886.1"/>
    <property type="molecule type" value="Genomic_DNA"/>
</dbReference>
<dbReference type="Pfam" id="PF01963">
    <property type="entry name" value="TraB_PrgY_gumN"/>
    <property type="match status" value="1"/>
</dbReference>
<reference evidence="1 2" key="1">
    <citation type="submission" date="2023-01" db="EMBL/GenBank/DDBJ databases">
        <title>Novel species of the genus Asticcacaulis isolated from rivers.</title>
        <authorList>
            <person name="Lu H."/>
        </authorList>
    </citation>
    <scope>NUCLEOTIDE SEQUENCE [LARGE SCALE GENOMIC DNA]</scope>
    <source>
        <strain evidence="1 2">DXS10W</strain>
    </source>
</reference>
<organism evidence="1 2">
    <name type="scientific">Asticcacaulis currens</name>
    <dbReference type="NCBI Taxonomy" id="2984210"/>
    <lineage>
        <taxon>Bacteria</taxon>
        <taxon>Pseudomonadati</taxon>
        <taxon>Pseudomonadota</taxon>
        <taxon>Alphaproteobacteria</taxon>
        <taxon>Caulobacterales</taxon>
        <taxon>Caulobacteraceae</taxon>
        <taxon>Asticcacaulis</taxon>
    </lineage>
</organism>
<name>A0ABT5I9M1_9CAUL</name>
<accession>A0ABT5I9M1</accession>
<dbReference type="InterPro" id="IPR002816">
    <property type="entry name" value="TraB/PrgY/GumN_fam"/>
</dbReference>
<sequence>MQVLPLWELALVTGTGFKKLSSNHSKVPLMRPFAFVLMSLFLTLSAVQARAQEDWADTEIVVRAKAAVGPALWRVSDDDSQVIIIGVLPVFPKKQPWKTTRIENALSGANGLITPPDNTTGPADLWSLMRNKSLPEGARLIEALPSDLYARYEATARRAGVSTKDFVKDKPVWAGARLRREVLRKYGLSEDEPVTTIKRLARSARVPARAAGRYDSGPLFKAVNAMSEEAGEACLRYTLDDIDFDMDRAPRAAQAWTVGDISTLRSLYQGSVLMKCLSGSPTATATLNRSITDSVSAVSEALSKPGKTVAVLPLGQLLRKGGVLEKLRAKGYRVSAPQD</sequence>
<keyword evidence="2" id="KW-1185">Reference proteome</keyword>
<gene>
    <name evidence="1" type="ORF">PQU94_01180</name>
</gene>
<comment type="caution">
    <text evidence="1">The sequence shown here is derived from an EMBL/GenBank/DDBJ whole genome shotgun (WGS) entry which is preliminary data.</text>
</comment>
<dbReference type="Proteomes" id="UP001216595">
    <property type="component" value="Unassembled WGS sequence"/>
</dbReference>
<evidence type="ECO:0000313" key="1">
    <source>
        <dbReference type="EMBL" id="MDC7692886.1"/>
    </source>
</evidence>
<evidence type="ECO:0000313" key="2">
    <source>
        <dbReference type="Proteomes" id="UP001216595"/>
    </source>
</evidence>